<dbReference type="InterPro" id="IPR001932">
    <property type="entry name" value="PPM-type_phosphatase-like_dom"/>
</dbReference>
<sequence>MTTAPPPRRLAVRARLLPRVEGLRLAACNQGLSPGLDLSGDWCLVQPLEGGDVVLSVGDVVGHGLPATAAMLALRHALAGFAAAGHPPATVLRLLNDAVCARHPDVTATAVVARFRPSTGTVTWARAGHPPILLTDASGARPLPAPDGLLLGAFPDQRYDQRALRLPPGATLCLYTDGMVERPHGIEQGIAALRARLAAAPRAPEAALAALDFTDRRDDACVLLAQRTSPARPLGRALPFRSPFLS</sequence>
<accession>A0A3N1CZD6</accession>
<dbReference type="Gene3D" id="3.60.40.10">
    <property type="entry name" value="PPM-type phosphatase domain"/>
    <property type="match status" value="1"/>
</dbReference>
<dbReference type="PANTHER" id="PTHR43156:SF2">
    <property type="entry name" value="STAGE II SPORULATION PROTEIN E"/>
    <property type="match status" value="1"/>
</dbReference>
<gene>
    <name evidence="3" type="ORF">EDD29_4186</name>
</gene>
<evidence type="ECO:0000313" key="3">
    <source>
        <dbReference type="EMBL" id="ROO86612.1"/>
    </source>
</evidence>
<dbReference type="GO" id="GO:0016791">
    <property type="term" value="F:phosphatase activity"/>
    <property type="evidence" value="ECO:0007669"/>
    <property type="project" value="TreeGrafter"/>
</dbReference>
<name>A0A3N1CZD6_9ACTN</name>
<evidence type="ECO:0000313" key="4">
    <source>
        <dbReference type="Proteomes" id="UP000272400"/>
    </source>
</evidence>
<comment type="caution">
    <text evidence="3">The sequence shown here is derived from an EMBL/GenBank/DDBJ whole genome shotgun (WGS) entry which is preliminary data.</text>
</comment>
<keyword evidence="4" id="KW-1185">Reference proteome</keyword>
<feature type="domain" description="PPM-type phosphatase" evidence="2">
    <location>
        <begin position="23"/>
        <end position="227"/>
    </location>
</feature>
<dbReference type="SUPFAM" id="SSF81606">
    <property type="entry name" value="PP2C-like"/>
    <property type="match status" value="1"/>
</dbReference>
<dbReference type="AlphaFoldDB" id="A0A3N1CZD6"/>
<evidence type="ECO:0000256" key="1">
    <source>
        <dbReference type="ARBA" id="ARBA00022801"/>
    </source>
</evidence>
<dbReference type="EMBL" id="RJKE01000001">
    <property type="protein sequence ID" value="ROO86612.1"/>
    <property type="molecule type" value="Genomic_DNA"/>
</dbReference>
<keyword evidence="1" id="KW-0378">Hydrolase</keyword>
<organism evidence="3 4">
    <name type="scientific">Actinocorallia herbida</name>
    <dbReference type="NCBI Taxonomy" id="58109"/>
    <lineage>
        <taxon>Bacteria</taxon>
        <taxon>Bacillati</taxon>
        <taxon>Actinomycetota</taxon>
        <taxon>Actinomycetes</taxon>
        <taxon>Streptosporangiales</taxon>
        <taxon>Thermomonosporaceae</taxon>
        <taxon>Actinocorallia</taxon>
    </lineage>
</organism>
<dbReference type="InterPro" id="IPR036457">
    <property type="entry name" value="PPM-type-like_dom_sf"/>
</dbReference>
<dbReference type="InterPro" id="IPR052016">
    <property type="entry name" value="Bact_Sigma-Reg"/>
</dbReference>
<proteinExistence type="predicted"/>
<dbReference type="Pfam" id="PF07228">
    <property type="entry name" value="SpoIIE"/>
    <property type="match status" value="1"/>
</dbReference>
<protein>
    <submittedName>
        <fullName evidence="3">Stage II sporulation protein E</fullName>
    </submittedName>
</protein>
<dbReference type="PANTHER" id="PTHR43156">
    <property type="entry name" value="STAGE II SPORULATION PROTEIN E-RELATED"/>
    <property type="match status" value="1"/>
</dbReference>
<evidence type="ECO:0000259" key="2">
    <source>
        <dbReference type="SMART" id="SM00331"/>
    </source>
</evidence>
<dbReference type="SMART" id="SM00331">
    <property type="entry name" value="PP2C_SIG"/>
    <property type="match status" value="1"/>
</dbReference>
<dbReference type="Proteomes" id="UP000272400">
    <property type="component" value="Unassembled WGS sequence"/>
</dbReference>
<reference evidence="3 4" key="1">
    <citation type="submission" date="2018-11" db="EMBL/GenBank/DDBJ databases">
        <title>Sequencing the genomes of 1000 actinobacteria strains.</title>
        <authorList>
            <person name="Klenk H.-P."/>
        </authorList>
    </citation>
    <scope>NUCLEOTIDE SEQUENCE [LARGE SCALE GENOMIC DNA]</scope>
    <source>
        <strain evidence="3 4">DSM 44254</strain>
    </source>
</reference>